<dbReference type="EMBL" id="JAWIZZ010000023">
    <property type="protein sequence ID" value="KAK5781939.1"/>
    <property type="molecule type" value="Genomic_DNA"/>
</dbReference>
<dbReference type="Pfam" id="PF17331">
    <property type="entry name" value="GFD1"/>
    <property type="match status" value="1"/>
</dbReference>
<feature type="compositionally biased region" description="Low complexity" evidence="1">
    <location>
        <begin position="58"/>
        <end position="68"/>
    </location>
</feature>
<sequence length="131" mass="15499">MPLESKWANIPDNIEFKNRNIKSPRGHYKKPHENSKKDCPKKTIHNNSTTNNEKQDNSLHSNKSNNSNTKQPTKLELLKQKIEEQKNILKAKHKEQQQKLLEEFLNDDSPIFNWEDSINDDEKILERINKL</sequence>
<dbReference type="AlphaFoldDB" id="A0AAN7W5Z0"/>
<feature type="compositionally biased region" description="Basic and acidic residues" evidence="1">
    <location>
        <begin position="31"/>
        <end position="41"/>
    </location>
</feature>
<reference evidence="3" key="1">
    <citation type="submission" date="2023-07" db="EMBL/GenBank/DDBJ databases">
        <title>A draft genome of Kazachstania heterogenica Y-27499.</title>
        <authorList>
            <person name="Donic C."/>
            <person name="Kralova J.S."/>
            <person name="Fidel L."/>
            <person name="Ben-Dor S."/>
            <person name="Jung S."/>
        </authorList>
    </citation>
    <scope>NUCLEOTIDE SEQUENCE [LARGE SCALE GENOMIC DNA]</scope>
    <source>
        <strain evidence="3">Y27499</strain>
    </source>
</reference>
<feature type="compositionally biased region" description="Basic residues" evidence="1">
    <location>
        <begin position="19"/>
        <end position="30"/>
    </location>
</feature>
<protein>
    <submittedName>
        <fullName evidence="2">Uncharacterized protein</fullName>
    </submittedName>
</protein>
<dbReference type="InterPro" id="IPR020401">
    <property type="entry name" value="mRNA_transport_factor_GFD1"/>
</dbReference>
<proteinExistence type="predicted"/>
<evidence type="ECO:0000313" key="3">
    <source>
        <dbReference type="Proteomes" id="UP001306508"/>
    </source>
</evidence>
<feature type="region of interest" description="Disordered" evidence="1">
    <location>
        <begin position="1"/>
        <end position="74"/>
    </location>
</feature>
<organism evidence="2 3">
    <name type="scientific">Arxiozyma heterogenica</name>
    <dbReference type="NCBI Taxonomy" id="278026"/>
    <lineage>
        <taxon>Eukaryota</taxon>
        <taxon>Fungi</taxon>
        <taxon>Dikarya</taxon>
        <taxon>Ascomycota</taxon>
        <taxon>Saccharomycotina</taxon>
        <taxon>Saccharomycetes</taxon>
        <taxon>Saccharomycetales</taxon>
        <taxon>Saccharomycetaceae</taxon>
        <taxon>Arxiozyma</taxon>
    </lineage>
</organism>
<evidence type="ECO:0000256" key="1">
    <source>
        <dbReference type="SAM" id="MobiDB-lite"/>
    </source>
</evidence>
<evidence type="ECO:0000313" key="2">
    <source>
        <dbReference type="EMBL" id="KAK5781939.1"/>
    </source>
</evidence>
<comment type="caution">
    <text evidence="2">The sequence shown here is derived from an EMBL/GenBank/DDBJ whole genome shotgun (WGS) entry which is preliminary data.</text>
</comment>
<dbReference type="Proteomes" id="UP001306508">
    <property type="component" value="Unassembled WGS sequence"/>
</dbReference>
<name>A0AAN7W5Z0_9SACH</name>
<gene>
    <name evidence="2" type="ORF">RI543_000591</name>
</gene>
<keyword evidence="3" id="KW-1185">Reference proteome</keyword>
<accession>A0AAN7W5Z0</accession>